<comment type="similarity">
    <text evidence="3">Belongs to the PPP phosphatase family. BSU subfamily.</text>
</comment>
<dbReference type="GO" id="GO:0005886">
    <property type="term" value="C:plasma membrane"/>
    <property type="evidence" value="ECO:0007669"/>
    <property type="project" value="UniProtKB-ARBA"/>
</dbReference>
<name>A0A2K1KI16_PHYPA</name>
<dbReference type="FunFam" id="3.60.21.10:FF:000008">
    <property type="entry name" value="Serine/threonine-protein phosphatase"/>
    <property type="match status" value="1"/>
</dbReference>
<reference evidence="17" key="3">
    <citation type="submission" date="2020-12" db="UniProtKB">
        <authorList>
            <consortium name="EnsemblPlants"/>
        </authorList>
    </citation>
    <scope>IDENTIFICATION</scope>
</reference>
<comment type="subcellular location">
    <subcellularLocation>
        <location evidence="2">Nucleus</location>
    </subcellularLocation>
</comment>
<evidence type="ECO:0000256" key="14">
    <source>
        <dbReference type="SAM" id="MobiDB-lite"/>
    </source>
</evidence>
<dbReference type="InterPro" id="IPR012391">
    <property type="entry name" value="Ser/Thr_prot_Pase_BSU1"/>
</dbReference>
<dbReference type="SMART" id="SM00156">
    <property type="entry name" value="PP2Ac"/>
    <property type="match status" value="1"/>
</dbReference>
<dbReference type="OrthoDB" id="309851at2759"/>
<keyword evidence="4" id="KW-0880">Kelch repeat</keyword>
<feature type="region of interest" description="Disordered" evidence="14">
    <location>
        <begin position="510"/>
        <end position="541"/>
    </location>
</feature>
<dbReference type="FunCoup" id="A0A2K1KI16">
    <property type="interactions" value="1177"/>
</dbReference>
<gene>
    <name evidence="17" type="primary">LOC112282668</name>
    <name evidence="16" type="ORF">PHYPA_007111</name>
</gene>
<dbReference type="Pfam" id="PF24681">
    <property type="entry name" value="Kelch_KLHDC2_KLHL20_DRC7"/>
    <property type="match status" value="1"/>
</dbReference>
<evidence type="ECO:0000256" key="11">
    <source>
        <dbReference type="ARBA" id="ARBA00047761"/>
    </source>
</evidence>
<evidence type="ECO:0000313" key="18">
    <source>
        <dbReference type="Proteomes" id="UP000006727"/>
    </source>
</evidence>
<proteinExistence type="inferred from homology"/>
<dbReference type="PIRSF" id="PIRSF036363">
    <property type="entry name" value="PPP_BSU1"/>
    <property type="match status" value="1"/>
</dbReference>
<feature type="compositionally biased region" description="Basic and acidic residues" evidence="14">
    <location>
        <begin position="511"/>
        <end position="530"/>
    </location>
</feature>
<dbReference type="SUPFAM" id="SSF56300">
    <property type="entry name" value="Metallo-dependent phosphatases"/>
    <property type="match status" value="1"/>
</dbReference>
<dbReference type="Gene3D" id="2.120.10.80">
    <property type="entry name" value="Kelch-type beta propeller"/>
    <property type="match status" value="2"/>
</dbReference>
<dbReference type="KEGG" id="ppp:112282668"/>
<dbReference type="Pfam" id="PF00149">
    <property type="entry name" value="Metallophos"/>
    <property type="match status" value="1"/>
</dbReference>
<evidence type="ECO:0000256" key="2">
    <source>
        <dbReference type="ARBA" id="ARBA00004123"/>
    </source>
</evidence>
<reference evidence="16 18" key="2">
    <citation type="journal article" date="2018" name="Plant J.">
        <title>The Physcomitrella patens chromosome-scale assembly reveals moss genome structure and evolution.</title>
        <authorList>
            <person name="Lang D."/>
            <person name="Ullrich K.K."/>
            <person name="Murat F."/>
            <person name="Fuchs J."/>
            <person name="Jenkins J."/>
            <person name="Haas F.B."/>
            <person name="Piednoel M."/>
            <person name="Gundlach H."/>
            <person name="Van Bel M."/>
            <person name="Meyberg R."/>
            <person name="Vives C."/>
            <person name="Morata J."/>
            <person name="Symeonidi A."/>
            <person name="Hiss M."/>
            <person name="Muchero W."/>
            <person name="Kamisugi Y."/>
            <person name="Saleh O."/>
            <person name="Blanc G."/>
            <person name="Decker E.L."/>
            <person name="van Gessel N."/>
            <person name="Grimwood J."/>
            <person name="Hayes R.D."/>
            <person name="Graham S.W."/>
            <person name="Gunter L.E."/>
            <person name="McDaniel S.F."/>
            <person name="Hoernstein S.N.W."/>
            <person name="Larsson A."/>
            <person name="Li F.W."/>
            <person name="Perroud P.F."/>
            <person name="Phillips J."/>
            <person name="Ranjan P."/>
            <person name="Rokshar D.S."/>
            <person name="Rothfels C.J."/>
            <person name="Schneider L."/>
            <person name="Shu S."/>
            <person name="Stevenson D.W."/>
            <person name="Thummler F."/>
            <person name="Tillich M."/>
            <person name="Villarreal Aguilar J.C."/>
            <person name="Widiez T."/>
            <person name="Wong G.K."/>
            <person name="Wymore A."/>
            <person name="Zhang Y."/>
            <person name="Zimmer A.D."/>
            <person name="Quatrano R.S."/>
            <person name="Mayer K.F.X."/>
            <person name="Goodstein D."/>
            <person name="Casacuberta J.M."/>
            <person name="Vandepoele K."/>
            <person name="Reski R."/>
            <person name="Cuming A.C."/>
            <person name="Tuskan G.A."/>
            <person name="Maumus F."/>
            <person name="Salse J."/>
            <person name="Schmutz J."/>
            <person name="Rensing S.A."/>
        </authorList>
    </citation>
    <scope>NUCLEOTIDE SEQUENCE [LARGE SCALE GENOMIC DNA]</scope>
    <source>
        <strain evidence="17 18">cv. Gransden 2004</strain>
    </source>
</reference>
<keyword evidence="7 13" id="KW-0378">Hydrolase</keyword>
<dbReference type="RefSeq" id="XP_024376359.1">
    <property type="nucleotide sequence ID" value="XM_024520591.2"/>
</dbReference>
<comment type="cofactor">
    <cofactor evidence="1">
        <name>Mn(2+)</name>
        <dbReference type="ChEBI" id="CHEBI:29035"/>
    </cofactor>
</comment>
<evidence type="ECO:0000256" key="6">
    <source>
        <dbReference type="ARBA" id="ARBA00022737"/>
    </source>
</evidence>
<dbReference type="InterPro" id="IPR004843">
    <property type="entry name" value="Calcineurin-like_PHP"/>
</dbReference>
<evidence type="ECO:0000259" key="15">
    <source>
        <dbReference type="PROSITE" id="PS00125"/>
    </source>
</evidence>
<evidence type="ECO:0000313" key="16">
    <source>
        <dbReference type="EMBL" id="PNR53436.1"/>
    </source>
</evidence>
<dbReference type="PaxDb" id="3218-PP1S72_97V6.1"/>
<dbReference type="GO" id="GO:0005634">
    <property type="term" value="C:nucleus"/>
    <property type="evidence" value="ECO:0007669"/>
    <property type="project" value="UniProtKB-SubCell"/>
</dbReference>
<dbReference type="CDD" id="cd07419">
    <property type="entry name" value="MPP_Bsu1_C"/>
    <property type="match status" value="1"/>
</dbReference>
<dbReference type="InterPro" id="IPR015915">
    <property type="entry name" value="Kelch-typ_b-propeller"/>
</dbReference>
<dbReference type="Proteomes" id="UP000006727">
    <property type="component" value="Chromosome 5"/>
</dbReference>
<dbReference type="InterPro" id="IPR006186">
    <property type="entry name" value="Ser/Thr-sp_prot-phosphatase"/>
</dbReference>
<dbReference type="PRINTS" id="PR00114">
    <property type="entry name" value="STPHPHTASE"/>
</dbReference>
<evidence type="ECO:0000256" key="10">
    <source>
        <dbReference type="ARBA" id="ARBA00023242"/>
    </source>
</evidence>
<evidence type="ECO:0000256" key="5">
    <source>
        <dbReference type="ARBA" id="ARBA00022723"/>
    </source>
</evidence>
<keyword evidence="18" id="KW-1185">Reference proteome</keyword>
<keyword evidence="5" id="KW-0479">Metal-binding</keyword>
<dbReference type="EnsemblPlants" id="Pp3c5_1890V3.2">
    <property type="protein sequence ID" value="Pp3c5_1890V3.2"/>
    <property type="gene ID" value="Pp3c5_1890"/>
</dbReference>
<dbReference type="GO" id="GO:0009742">
    <property type="term" value="P:brassinosteroid mediated signaling pathway"/>
    <property type="evidence" value="ECO:0007669"/>
    <property type="project" value="InterPro"/>
</dbReference>
<dbReference type="AlphaFoldDB" id="A0A2K1KI16"/>
<dbReference type="STRING" id="3218.A0A2K1KI16"/>
<dbReference type="InterPro" id="IPR006652">
    <property type="entry name" value="Kelch_1"/>
</dbReference>
<dbReference type="InterPro" id="IPR041758">
    <property type="entry name" value="MPP_BSL_C"/>
</dbReference>
<dbReference type="Gramene" id="Pp3c5_1890V3.2">
    <property type="protein sequence ID" value="Pp3c5_1890V3.2"/>
    <property type="gene ID" value="Pp3c5_1890"/>
</dbReference>
<dbReference type="PANTHER" id="PTHR46422">
    <property type="entry name" value="SERINE/THREONINE-PROTEIN PHOSPHATASE BSL3"/>
    <property type="match status" value="1"/>
</dbReference>
<keyword evidence="6" id="KW-0677">Repeat</keyword>
<evidence type="ECO:0000256" key="7">
    <source>
        <dbReference type="ARBA" id="ARBA00022801"/>
    </source>
</evidence>
<feature type="region of interest" description="Disordered" evidence="14">
    <location>
        <begin position="957"/>
        <end position="981"/>
    </location>
</feature>
<evidence type="ECO:0000313" key="17">
    <source>
        <dbReference type="EnsemblPlants" id="Pp3c5_1890V3.1"/>
    </source>
</evidence>
<dbReference type="PANTHER" id="PTHR46422:SF4">
    <property type="entry name" value="SERINE_THREONINE-PROTEIN PHOSPHATASE BSL3"/>
    <property type="match status" value="1"/>
</dbReference>
<reference evidence="16 18" key="1">
    <citation type="journal article" date="2008" name="Science">
        <title>The Physcomitrella genome reveals evolutionary insights into the conquest of land by plants.</title>
        <authorList>
            <person name="Rensing S."/>
            <person name="Lang D."/>
            <person name="Zimmer A."/>
            <person name="Terry A."/>
            <person name="Salamov A."/>
            <person name="Shapiro H."/>
            <person name="Nishiyama T."/>
            <person name="Perroud P.-F."/>
            <person name="Lindquist E."/>
            <person name="Kamisugi Y."/>
            <person name="Tanahashi T."/>
            <person name="Sakakibara K."/>
            <person name="Fujita T."/>
            <person name="Oishi K."/>
            <person name="Shin-I T."/>
            <person name="Kuroki Y."/>
            <person name="Toyoda A."/>
            <person name="Suzuki Y."/>
            <person name="Hashimoto A."/>
            <person name="Yamaguchi K."/>
            <person name="Sugano A."/>
            <person name="Kohara Y."/>
            <person name="Fujiyama A."/>
            <person name="Anterola A."/>
            <person name="Aoki S."/>
            <person name="Ashton N."/>
            <person name="Barbazuk W.B."/>
            <person name="Barker E."/>
            <person name="Bennetzen J."/>
            <person name="Bezanilla M."/>
            <person name="Blankenship R."/>
            <person name="Cho S.H."/>
            <person name="Dutcher S."/>
            <person name="Estelle M."/>
            <person name="Fawcett J.A."/>
            <person name="Gundlach H."/>
            <person name="Hanada K."/>
            <person name="Heyl A."/>
            <person name="Hicks K.A."/>
            <person name="Hugh J."/>
            <person name="Lohr M."/>
            <person name="Mayer K."/>
            <person name="Melkozernov A."/>
            <person name="Murata T."/>
            <person name="Nelson D."/>
            <person name="Pils B."/>
            <person name="Prigge M."/>
            <person name="Reiss B."/>
            <person name="Renner T."/>
            <person name="Rombauts S."/>
            <person name="Rushton P."/>
            <person name="Sanderfoot A."/>
            <person name="Schween G."/>
            <person name="Shiu S.-H."/>
            <person name="Stueber K."/>
            <person name="Theodoulou F.L."/>
            <person name="Tu H."/>
            <person name="Van de Peer Y."/>
            <person name="Verrier P.J."/>
            <person name="Waters E."/>
            <person name="Wood A."/>
            <person name="Yang L."/>
            <person name="Cove D."/>
            <person name="Cuming A."/>
            <person name="Hasebe M."/>
            <person name="Lucas S."/>
            <person name="Mishler D.B."/>
            <person name="Reski R."/>
            <person name="Grigoriev I."/>
            <person name="Quatrano R.S."/>
            <person name="Boore J.L."/>
        </authorList>
    </citation>
    <scope>NUCLEOTIDE SEQUENCE [LARGE SCALE GENOMIC DNA]</scope>
    <source>
        <strain evidence="17 18">cv. Gransden 2004</strain>
    </source>
</reference>
<dbReference type="EMBL" id="ABEU02000005">
    <property type="protein sequence ID" value="PNR53436.1"/>
    <property type="molecule type" value="Genomic_DNA"/>
</dbReference>
<evidence type="ECO:0000256" key="1">
    <source>
        <dbReference type="ARBA" id="ARBA00001936"/>
    </source>
</evidence>
<dbReference type="FunFam" id="2.120.10.80:FF:000042">
    <property type="entry name" value="Serine/threonine-protein phosphatase"/>
    <property type="match status" value="1"/>
</dbReference>
<evidence type="ECO:0000256" key="4">
    <source>
        <dbReference type="ARBA" id="ARBA00022441"/>
    </source>
</evidence>
<feature type="compositionally biased region" description="Polar residues" evidence="14">
    <location>
        <begin position="462"/>
        <end position="473"/>
    </location>
</feature>
<keyword evidence="10" id="KW-0539">Nucleus</keyword>
<sequence length="981" mass="104829">MEVDVGGMVENGGTGQEQHQHHQHYQHQLAGPRPAPAFKAITAICERKDDGPGPRCGHTLTAVAAVGEEGSPAYIGPRLILFGGATALEGNSSQAGPQTAVAGAGIRLAGATADVHCYDAHTNKWSRLIPVGDPPSPRAAHAATAVGTMVVIQGGIGPAGLSTEDLHVLDLTQAKPRWHRVVVQGTGPGPRYGHVMSLVGQRFLLCIGGNDGKRPLADVWALDTAAKPYEWRKLEPEGDGPPPCMYATACARSDGLLLLCGGRDANSAPIDSAYGLAKHRDGRWEWAVAPGISPSPRYQHAAVFVNARLHVSGGALGGGRMVEDASSVAVLDTAAGVWCDRKGVVNSPRIGRYSNDAAGGEAANELTRRCRHAAAAVGDHIFIYGGLRGGDILDDLLVAGDPSAVETTPAASQIAAVSATSTVSPARSNKQQEMRKPSQTELSSADRASVAMGSPVAAPVNGDTSMDISTENAVSHGHRTERRGVESLVEASAAEAEAISAALAASAAAKAMREQNGESDKQALERDHGAETPLSGKPLPTSSAALMALNRASMTNAATHTPPTGVRLHHRAVVVAAESGGALGGLVRQLSIDQFENEGRRVSCGTPESASHARRLLDRQTSVHGVQKKVLSYLLKPRGWKPPVKRQFFMDCNEIAELCNTAERLFAQEPSVLQIRAPVKIFGDLHGQFGDLMRLFDEYGSPSTAGDITYIDYLFLGDYVDRGQHSLETIALLLALKIEYPTNVHLIRGNHEASDINALFGFRIECIERMGERDGLWAWQRINQLFNWLPLAALIEKKIICMHGGIGRSINHVHQIEALQRPITMDAGSVVLMDLLWSDPTENDSVEGLRPNARGPGLVTYGPDRVMEFCKNNDLQLIVRAHECVMDGFERFAQGHLITLFSATNYCGTANNAGAILVLGRDLVVVPKLIHPLPPAITSPESSPERHLEDTWMQDLNVARPPTPTRGRPQPTSDRNSLAWI</sequence>
<dbReference type="RefSeq" id="XP_024376358.1">
    <property type="nucleotide sequence ID" value="XM_024520590.2"/>
</dbReference>
<dbReference type="GO" id="GO:0004722">
    <property type="term" value="F:protein serine/threonine phosphatase activity"/>
    <property type="evidence" value="ECO:0007669"/>
    <property type="project" value="UniProtKB-EC"/>
</dbReference>
<dbReference type="EC" id="3.1.3.16" evidence="13"/>
<evidence type="ECO:0000256" key="3">
    <source>
        <dbReference type="ARBA" id="ARBA00005671"/>
    </source>
</evidence>
<feature type="region of interest" description="Disordered" evidence="14">
    <location>
        <begin position="419"/>
        <end position="484"/>
    </location>
</feature>
<evidence type="ECO:0000256" key="12">
    <source>
        <dbReference type="ARBA" id="ARBA00048336"/>
    </source>
</evidence>
<keyword evidence="9" id="KW-0464">Manganese</keyword>
<feature type="compositionally biased region" description="Low complexity" evidence="14">
    <location>
        <begin position="419"/>
        <end position="428"/>
    </location>
</feature>
<dbReference type="Gramene" id="Pp3c5_1890V3.3">
    <property type="protein sequence ID" value="Pp3c5_1890V3.3"/>
    <property type="gene ID" value="Pp3c5_1890"/>
</dbReference>
<comment type="catalytic activity">
    <reaction evidence="12 13">
        <text>O-phospho-L-threonyl-[protein] + H2O = L-threonyl-[protein] + phosphate</text>
        <dbReference type="Rhea" id="RHEA:47004"/>
        <dbReference type="Rhea" id="RHEA-COMP:11060"/>
        <dbReference type="Rhea" id="RHEA-COMP:11605"/>
        <dbReference type="ChEBI" id="CHEBI:15377"/>
        <dbReference type="ChEBI" id="CHEBI:30013"/>
        <dbReference type="ChEBI" id="CHEBI:43474"/>
        <dbReference type="ChEBI" id="CHEBI:61977"/>
        <dbReference type="EC" id="3.1.3.16"/>
    </reaction>
</comment>
<dbReference type="EnsemblPlants" id="Pp3c5_1890V3.3">
    <property type="protein sequence ID" value="Pp3c5_1890V3.3"/>
    <property type="gene ID" value="Pp3c5_1890"/>
</dbReference>
<dbReference type="Gramene" id="Pp3c5_1890V3.1">
    <property type="protein sequence ID" value="Pp3c5_1890V3.1"/>
    <property type="gene ID" value="Pp3c5_1890"/>
</dbReference>
<organism evidence="16">
    <name type="scientific">Physcomitrium patens</name>
    <name type="common">Spreading-leaved earth moss</name>
    <name type="synonym">Physcomitrella patens</name>
    <dbReference type="NCBI Taxonomy" id="3218"/>
    <lineage>
        <taxon>Eukaryota</taxon>
        <taxon>Viridiplantae</taxon>
        <taxon>Streptophyta</taxon>
        <taxon>Embryophyta</taxon>
        <taxon>Bryophyta</taxon>
        <taxon>Bryophytina</taxon>
        <taxon>Bryopsida</taxon>
        <taxon>Funariidae</taxon>
        <taxon>Funariales</taxon>
        <taxon>Funariaceae</taxon>
        <taxon>Physcomitrium</taxon>
    </lineage>
</organism>
<dbReference type="SUPFAM" id="SSF117281">
    <property type="entry name" value="Kelch motif"/>
    <property type="match status" value="1"/>
</dbReference>
<dbReference type="Pfam" id="PF01344">
    <property type="entry name" value="Kelch_1"/>
    <property type="match status" value="1"/>
</dbReference>
<accession>A0A2K1KI16</accession>
<evidence type="ECO:0000256" key="8">
    <source>
        <dbReference type="ARBA" id="ARBA00022912"/>
    </source>
</evidence>
<comment type="catalytic activity">
    <reaction evidence="11">
        <text>O-phospho-L-seryl-[protein] + H2O = L-seryl-[protein] + phosphate</text>
        <dbReference type="Rhea" id="RHEA:20629"/>
        <dbReference type="Rhea" id="RHEA-COMP:9863"/>
        <dbReference type="Rhea" id="RHEA-COMP:11604"/>
        <dbReference type="ChEBI" id="CHEBI:15377"/>
        <dbReference type="ChEBI" id="CHEBI:29999"/>
        <dbReference type="ChEBI" id="CHEBI:43474"/>
        <dbReference type="ChEBI" id="CHEBI:83421"/>
        <dbReference type="EC" id="3.1.3.16"/>
    </reaction>
</comment>
<dbReference type="GO" id="GO:0046872">
    <property type="term" value="F:metal ion binding"/>
    <property type="evidence" value="ECO:0007669"/>
    <property type="project" value="UniProtKB-KW"/>
</dbReference>
<dbReference type="Gene3D" id="3.60.21.10">
    <property type="match status" value="1"/>
</dbReference>
<keyword evidence="8" id="KW-0904">Protein phosphatase</keyword>
<feature type="domain" description="Serine/threonine specific protein phosphatases" evidence="15">
    <location>
        <begin position="747"/>
        <end position="752"/>
    </location>
</feature>
<evidence type="ECO:0000256" key="9">
    <source>
        <dbReference type="ARBA" id="ARBA00023211"/>
    </source>
</evidence>
<dbReference type="GeneID" id="112282668"/>
<protein>
    <recommendedName>
        <fullName evidence="13">Serine/threonine-protein phosphatase</fullName>
        <ecNumber evidence="13">3.1.3.16</ecNumber>
    </recommendedName>
</protein>
<dbReference type="PROSITE" id="PS00125">
    <property type="entry name" value="SER_THR_PHOSPHATASE"/>
    <property type="match status" value="1"/>
</dbReference>
<dbReference type="InterPro" id="IPR029052">
    <property type="entry name" value="Metallo-depent_PP-like"/>
</dbReference>
<evidence type="ECO:0000256" key="13">
    <source>
        <dbReference type="RuleBase" id="RU004273"/>
    </source>
</evidence>
<dbReference type="EnsemblPlants" id="Pp3c5_1890V3.1">
    <property type="protein sequence ID" value="Pp3c5_1890V3.1"/>
    <property type="gene ID" value="Pp3c5_1890"/>
</dbReference>